<dbReference type="Pfam" id="PF02130">
    <property type="entry name" value="YbeY"/>
    <property type="match status" value="1"/>
</dbReference>
<dbReference type="eggNOG" id="COG0319">
    <property type="taxonomic scope" value="Bacteria"/>
</dbReference>
<dbReference type="Proteomes" id="UP000018769">
    <property type="component" value="Chromosome I"/>
</dbReference>
<keyword evidence="4 7" id="KW-0255">Endonuclease</keyword>
<gene>
    <name evidence="7 8" type="primary">ybeY</name>
    <name evidence="8" type="ORF">BABL1_gene_200</name>
</gene>
<dbReference type="PATRIC" id="fig|673862.3.peg.703"/>
<dbReference type="GO" id="GO:0005737">
    <property type="term" value="C:cytoplasm"/>
    <property type="evidence" value="ECO:0007669"/>
    <property type="project" value="UniProtKB-SubCell"/>
</dbReference>
<dbReference type="GO" id="GO:0004222">
    <property type="term" value="F:metalloendopeptidase activity"/>
    <property type="evidence" value="ECO:0007669"/>
    <property type="project" value="InterPro"/>
</dbReference>
<dbReference type="GO" id="GO:0004521">
    <property type="term" value="F:RNA endonuclease activity"/>
    <property type="evidence" value="ECO:0007669"/>
    <property type="project" value="UniProtKB-UniRule"/>
</dbReference>
<dbReference type="EC" id="3.1.-.-" evidence="7"/>
<comment type="cofactor">
    <cofactor evidence="7">
        <name>Zn(2+)</name>
        <dbReference type="ChEBI" id="CHEBI:29105"/>
    </cofactor>
    <text evidence="7">Binds 1 zinc ion.</text>
</comment>
<protein>
    <recommendedName>
        <fullName evidence="7">Endoribonuclease YbeY</fullName>
        <ecNumber evidence="7">3.1.-.-</ecNumber>
    </recommendedName>
</protein>
<dbReference type="InterPro" id="IPR020549">
    <property type="entry name" value="YbeY_CS"/>
</dbReference>
<keyword evidence="5 7" id="KW-0378">Hydrolase</keyword>
<dbReference type="EMBL" id="HG793133">
    <property type="protein sequence ID" value="CDK30815.1"/>
    <property type="molecule type" value="Genomic_DNA"/>
</dbReference>
<organism evidence="8 9">
    <name type="scientific">Candidatus Babela massiliensis</name>
    <dbReference type="NCBI Taxonomy" id="673862"/>
    <lineage>
        <taxon>Bacteria</taxon>
        <taxon>Candidatus Babelota</taxon>
        <taxon>Candidatus Babeliae</taxon>
        <taxon>Candidatus Babeliales</taxon>
        <taxon>Candidatus Babeliaceae</taxon>
        <taxon>Candidatus Babela</taxon>
    </lineage>
</organism>
<dbReference type="STRING" id="673862.BABL1_gene_200"/>
<feature type="binding site" evidence="7">
    <location>
        <position position="118"/>
    </location>
    <ligand>
        <name>Zn(2+)</name>
        <dbReference type="ChEBI" id="CHEBI:29105"/>
        <note>catalytic</note>
    </ligand>
</feature>
<keyword evidence="2 7" id="KW-0540">Nuclease</keyword>
<evidence type="ECO:0000313" key="9">
    <source>
        <dbReference type="Proteomes" id="UP000018769"/>
    </source>
</evidence>
<dbReference type="OrthoDB" id="9811984at2"/>
<keyword evidence="6 7" id="KW-0862">Zinc</keyword>
<proteinExistence type="inferred from homology"/>
<dbReference type="HOGENOM" id="CLU_106710_4_0_7"/>
<keyword evidence="3 7" id="KW-0479">Metal-binding</keyword>
<feature type="binding site" evidence="7">
    <location>
        <position position="128"/>
    </location>
    <ligand>
        <name>Zn(2+)</name>
        <dbReference type="ChEBI" id="CHEBI:29105"/>
        <note>catalytic</note>
    </ligand>
</feature>
<evidence type="ECO:0000256" key="2">
    <source>
        <dbReference type="ARBA" id="ARBA00022722"/>
    </source>
</evidence>
<feature type="binding site" evidence="7">
    <location>
        <position position="122"/>
    </location>
    <ligand>
        <name>Zn(2+)</name>
        <dbReference type="ChEBI" id="CHEBI:29105"/>
        <note>catalytic</note>
    </ligand>
</feature>
<evidence type="ECO:0000313" key="8">
    <source>
        <dbReference type="EMBL" id="CDK30815.1"/>
    </source>
</evidence>
<dbReference type="KEGG" id="dpb:BABL1_gene_200"/>
<dbReference type="InterPro" id="IPR002036">
    <property type="entry name" value="YbeY"/>
</dbReference>
<accession>V6DGX6</accession>
<dbReference type="GO" id="GO:0008270">
    <property type="term" value="F:zinc ion binding"/>
    <property type="evidence" value="ECO:0007669"/>
    <property type="project" value="UniProtKB-UniRule"/>
</dbReference>
<dbReference type="NCBIfam" id="TIGR00043">
    <property type="entry name" value="rRNA maturation RNase YbeY"/>
    <property type="match status" value="1"/>
</dbReference>
<keyword evidence="7" id="KW-0963">Cytoplasm</keyword>
<keyword evidence="8" id="KW-0645">Protease</keyword>
<dbReference type="GO" id="GO:0006364">
    <property type="term" value="P:rRNA processing"/>
    <property type="evidence" value="ECO:0007669"/>
    <property type="project" value="UniProtKB-UniRule"/>
</dbReference>
<dbReference type="PROSITE" id="PS01306">
    <property type="entry name" value="UPF0054"/>
    <property type="match status" value="1"/>
</dbReference>
<keyword evidence="8" id="KW-0482">Metalloprotease</keyword>
<name>V6DGX6_9BACT</name>
<dbReference type="RefSeq" id="WP_023792536.1">
    <property type="nucleotide sequence ID" value="NC_023003.1"/>
</dbReference>
<keyword evidence="7" id="KW-0690">Ribosome biogenesis</keyword>
<dbReference type="PANTHER" id="PTHR46986:SF1">
    <property type="entry name" value="ENDORIBONUCLEASE YBEY, CHLOROPLASTIC"/>
    <property type="match status" value="1"/>
</dbReference>
<dbReference type="HAMAP" id="MF_00009">
    <property type="entry name" value="Endoribonucl_YbeY"/>
    <property type="match status" value="1"/>
</dbReference>
<dbReference type="SUPFAM" id="SSF55486">
    <property type="entry name" value="Metalloproteases ('zincins'), catalytic domain"/>
    <property type="match status" value="1"/>
</dbReference>
<evidence type="ECO:0000256" key="3">
    <source>
        <dbReference type="ARBA" id="ARBA00022723"/>
    </source>
</evidence>
<dbReference type="PANTHER" id="PTHR46986">
    <property type="entry name" value="ENDORIBONUCLEASE YBEY, CHLOROPLASTIC"/>
    <property type="match status" value="1"/>
</dbReference>
<evidence type="ECO:0000256" key="5">
    <source>
        <dbReference type="ARBA" id="ARBA00022801"/>
    </source>
</evidence>
<evidence type="ECO:0000256" key="6">
    <source>
        <dbReference type="ARBA" id="ARBA00022833"/>
    </source>
</evidence>
<dbReference type="InterPro" id="IPR023091">
    <property type="entry name" value="MetalPrtase_cat_dom_sf_prd"/>
</dbReference>
<comment type="similarity">
    <text evidence="1 7">Belongs to the endoribonuclease YbeY family.</text>
</comment>
<sequence>MINIKNTQRKFNIDTNKIYQDAEKILSLLKYNNFDIGIWFTNNKTIRFYNREYRHKDKATDVLSFPYHTELQVGQRIKVKSPDDKNLGDLIISVEYTAKEAKKLQVSLDNHIRRLIVHGICHLLGYDHIEDYDWRRMRAKEGWLLKNLA</sequence>
<comment type="subcellular location">
    <subcellularLocation>
        <location evidence="7">Cytoplasm</location>
    </subcellularLocation>
</comment>
<comment type="function">
    <text evidence="7">Single strand-specific metallo-endoribonuclease involved in late-stage 70S ribosome quality control and in maturation of the 3' terminus of the 16S rRNA.</text>
</comment>
<dbReference type="Gene3D" id="3.40.390.30">
    <property type="entry name" value="Metalloproteases ('zincins'), catalytic domain"/>
    <property type="match status" value="1"/>
</dbReference>
<keyword evidence="9" id="KW-1185">Reference proteome</keyword>
<dbReference type="AlphaFoldDB" id="V6DGX6"/>
<dbReference type="GO" id="GO:0006508">
    <property type="term" value="P:proteolysis"/>
    <property type="evidence" value="ECO:0007669"/>
    <property type="project" value="UniProtKB-KW"/>
</dbReference>
<evidence type="ECO:0000256" key="4">
    <source>
        <dbReference type="ARBA" id="ARBA00022759"/>
    </source>
</evidence>
<evidence type="ECO:0000256" key="7">
    <source>
        <dbReference type="HAMAP-Rule" id="MF_00009"/>
    </source>
</evidence>
<reference evidence="8 9" key="1">
    <citation type="journal article" date="2015" name="Biol. Direct">
        <title>Babela massiliensis, a representative of a widespread bacterial phylum with unusual adaptations to parasitism in amoebae.</title>
        <authorList>
            <person name="Pagnier I."/>
            <person name="Yutin N."/>
            <person name="Croce O."/>
            <person name="Makarova K.S."/>
            <person name="Wolf Y.I."/>
            <person name="Benamar S."/>
            <person name="Raoult D."/>
            <person name="Koonin E.V."/>
            <person name="La Scola B."/>
        </authorList>
    </citation>
    <scope>NUCLEOTIDE SEQUENCE [LARGE SCALE GENOMIC DNA]</scope>
    <source>
        <strain evidence="9">BABL1</strain>
    </source>
</reference>
<keyword evidence="7" id="KW-0698">rRNA processing</keyword>
<evidence type="ECO:0000256" key="1">
    <source>
        <dbReference type="ARBA" id="ARBA00010875"/>
    </source>
</evidence>